<reference evidence="3 4" key="1">
    <citation type="journal article" date="2008" name="Nature">
        <title>The Phaeodactylum genome reveals the evolutionary history of diatom genomes.</title>
        <authorList>
            <person name="Bowler C."/>
            <person name="Allen A.E."/>
            <person name="Badger J.H."/>
            <person name="Grimwood J."/>
            <person name="Jabbari K."/>
            <person name="Kuo A."/>
            <person name="Maheswari U."/>
            <person name="Martens C."/>
            <person name="Maumus F."/>
            <person name="Otillar R.P."/>
            <person name="Rayko E."/>
            <person name="Salamov A."/>
            <person name="Vandepoele K."/>
            <person name="Beszteri B."/>
            <person name="Gruber A."/>
            <person name="Heijde M."/>
            <person name="Katinka M."/>
            <person name="Mock T."/>
            <person name="Valentin K."/>
            <person name="Verret F."/>
            <person name="Berges J.A."/>
            <person name="Brownlee C."/>
            <person name="Cadoret J.P."/>
            <person name="Chiovitti A."/>
            <person name="Choi C.J."/>
            <person name="Coesel S."/>
            <person name="De Martino A."/>
            <person name="Detter J.C."/>
            <person name="Durkin C."/>
            <person name="Falciatore A."/>
            <person name="Fournet J."/>
            <person name="Haruta M."/>
            <person name="Huysman M.J."/>
            <person name="Jenkins B.D."/>
            <person name="Jiroutova K."/>
            <person name="Jorgensen R.E."/>
            <person name="Joubert Y."/>
            <person name="Kaplan A."/>
            <person name="Kroger N."/>
            <person name="Kroth P.G."/>
            <person name="La Roche J."/>
            <person name="Lindquist E."/>
            <person name="Lommer M."/>
            <person name="Martin-Jezequel V."/>
            <person name="Lopez P.J."/>
            <person name="Lucas S."/>
            <person name="Mangogna M."/>
            <person name="McGinnis K."/>
            <person name="Medlin L.K."/>
            <person name="Montsant A."/>
            <person name="Oudot-Le Secq M.P."/>
            <person name="Napoli C."/>
            <person name="Obornik M."/>
            <person name="Parker M.S."/>
            <person name="Petit J.L."/>
            <person name="Porcel B.M."/>
            <person name="Poulsen N."/>
            <person name="Robison M."/>
            <person name="Rychlewski L."/>
            <person name="Rynearson T.A."/>
            <person name="Schmutz J."/>
            <person name="Shapiro H."/>
            <person name="Siaut M."/>
            <person name="Stanley M."/>
            <person name="Sussman M.R."/>
            <person name="Taylor A.R."/>
            <person name="Vardi A."/>
            <person name="von Dassow P."/>
            <person name="Vyverman W."/>
            <person name="Willis A."/>
            <person name="Wyrwicz L.S."/>
            <person name="Rokhsar D.S."/>
            <person name="Weissenbach J."/>
            <person name="Armbrust E.V."/>
            <person name="Green B.R."/>
            <person name="Van de Peer Y."/>
            <person name="Grigoriev I.V."/>
        </authorList>
    </citation>
    <scope>NUCLEOTIDE SEQUENCE [LARGE SCALE GENOMIC DNA]</scope>
    <source>
        <strain evidence="3 4">CCAP 1055/1</strain>
    </source>
</reference>
<dbReference type="InParanoid" id="B7GBT2"/>
<dbReference type="AlphaFoldDB" id="B7GBT2"/>
<evidence type="ECO:0000313" key="4">
    <source>
        <dbReference type="Proteomes" id="UP000000759"/>
    </source>
</evidence>
<dbReference type="RefSeq" id="XP_002184582.1">
    <property type="nucleotide sequence ID" value="XM_002184546.1"/>
</dbReference>
<keyword evidence="2" id="KW-1133">Transmembrane helix</keyword>
<keyword evidence="2" id="KW-0812">Transmembrane</keyword>
<dbReference type="EMBL" id="CM000626">
    <property type="protein sequence ID" value="EEC43981.1"/>
    <property type="molecule type" value="Genomic_DNA"/>
</dbReference>
<keyword evidence="2" id="KW-0472">Membrane</keyword>
<sequence>MPSGTLSSLISPPRMARRDERQSVHQRDPSTPTDAARSFRRREQRLSRRKLIRIEGRPPLDDTLPPIPDLGGGMGDNSSESPSPMPDQSASAEPFTGQPLATQGPTVSPDQQSTPSPSTTATESPTEKYRARRTSFPLVRPLAPSPPPSASPVSLAPTLPELGSVQNFNTPGDDVAVLKDLLLTGGIMIVFLSAVLAFLYVQKGGGPTKAAANTVVPDVDDTNEYSDLDGMHLEEIYGPSICEPLPVDAPSRIATSGITETKATKVGCVAGNEYDPDHVSATFFHCLHKIHRLCDTMDRAPSLESTSEVSSVSMSEDEAVLHLEVFEDAGDMSISTSDDSSDNLNT</sequence>
<evidence type="ECO:0000256" key="2">
    <source>
        <dbReference type="SAM" id="Phobius"/>
    </source>
</evidence>
<proteinExistence type="predicted"/>
<protein>
    <submittedName>
        <fullName evidence="3">Uncharacterized protein</fullName>
    </submittedName>
</protein>
<dbReference type="PaxDb" id="2850-Phatr40535"/>
<keyword evidence="4" id="KW-1185">Reference proteome</keyword>
<accession>B7GBT2</accession>
<gene>
    <name evidence="3" type="ORF">PHATRDRAFT_40535</name>
</gene>
<feature type="compositionally biased region" description="Basic residues" evidence="1">
    <location>
        <begin position="38"/>
        <end position="51"/>
    </location>
</feature>
<dbReference type="Proteomes" id="UP000000759">
    <property type="component" value="Chromosome 24"/>
</dbReference>
<feature type="compositionally biased region" description="Low complexity" evidence="1">
    <location>
        <begin position="105"/>
        <end position="124"/>
    </location>
</feature>
<dbReference type="KEGG" id="pti:PHATRDRAFT_40535"/>
<feature type="compositionally biased region" description="Polar residues" evidence="1">
    <location>
        <begin position="1"/>
        <end position="10"/>
    </location>
</feature>
<reference evidence="4" key="2">
    <citation type="submission" date="2008-08" db="EMBL/GenBank/DDBJ databases">
        <authorList>
            <consortium name="Diatom Consortium"/>
            <person name="Grigoriev I."/>
            <person name="Grimwood J."/>
            <person name="Kuo A."/>
            <person name="Otillar R.P."/>
            <person name="Salamov A."/>
            <person name="Detter J.C."/>
            <person name="Lindquist E."/>
            <person name="Shapiro H."/>
            <person name="Lucas S."/>
            <person name="Glavina del Rio T."/>
            <person name="Pitluck S."/>
            <person name="Rokhsar D."/>
            <person name="Bowler C."/>
        </authorList>
    </citation>
    <scope>GENOME REANNOTATION</scope>
    <source>
        <strain evidence="4">CCAP 1055/1</strain>
    </source>
</reference>
<dbReference type="GeneID" id="7198441"/>
<organism evidence="3 4">
    <name type="scientific">Phaeodactylum tricornutum (strain CCAP 1055/1)</name>
    <dbReference type="NCBI Taxonomy" id="556484"/>
    <lineage>
        <taxon>Eukaryota</taxon>
        <taxon>Sar</taxon>
        <taxon>Stramenopiles</taxon>
        <taxon>Ochrophyta</taxon>
        <taxon>Bacillariophyta</taxon>
        <taxon>Bacillariophyceae</taxon>
        <taxon>Bacillariophycidae</taxon>
        <taxon>Naviculales</taxon>
        <taxon>Phaeodactylaceae</taxon>
        <taxon>Phaeodactylum</taxon>
    </lineage>
</organism>
<feature type="transmembrane region" description="Helical" evidence="2">
    <location>
        <begin position="181"/>
        <end position="201"/>
    </location>
</feature>
<dbReference type="HOGENOM" id="CLU_802844_0_0_1"/>
<feature type="compositionally biased region" description="Polar residues" evidence="1">
    <location>
        <begin position="76"/>
        <end position="91"/>
    </location>
</feature>
<evidence type="ECO:0000313" key="3">
    <source>
        <dbReference type="EMBL" id="EEC43981.1"/>
    </source>
</evidence>
<evidence type="ECO:0000256" key="1">
    <source>
        <dbReference type="SAM" id="MobiDB-lite"/>
    </source>
</evidence>
<feature type="region of interest" description="Disordered" evidence="1">
    <location>
        <begin position="1"/>
        <end position="132"/>
    </location>
</feature>
<feature type="compositionally biased region" description="Basic and acidic residues" evidence="1">
    <location>
        <begin position="16"/>
        <end position="28"/>
    </location>
</feature>
<name>B7GBT2_PHATC</name>